<dbReference type="EMBL" id="VJMH01006993">
    <property type="protein sequence ID" value="KAF0686529.1"/>
    <property type="molecule type" value="Genomic_DNA"/>
</dbReference>
<evidence type="ECO:0000313" key="3">
    <source>
        <dbReference type="EMBL" id="VFT98385.1"/>
    </source>
</evidence>
<name>A0A485LIX2_9STRA</name>
<accession>A0A485LIX2</accession>
<feature type="region of interest" description="Disordered" evidence="1">
    <location>
        <begin position="18"/>
        <end position="56"/>
    </location>
</feature>
<reference evidence="3 4" key="1">
    <citation type="submission" date="2019-03" db="EMBL/GenBank/DDBJ databases">
        <authorList>
            <person name="Gaulin E."/>
            <person name="Dumas B."/>
        </authorList>
    </citation>
    <scope>NUCLEOTIDE SEQUENCE [LARGE SCALE GENOMIC DNA]</scope>
    <source>
        <strain evidence="3">CBS 568.67</strain>
    </source>
</reference>
<feature type="compositionally biased region" description="Polar residues" evidence="1">
    <location>
        <begin position="38"/>
        <end position="55"/>
    </location>
</feature>
<feature type="compositionally biased region" description="Basic and acidic residues" evidence="1">
    <location>
        <begin position="125"/>
        <end position="138"/>
    </location>
</feature>
<evidence type="ECO:0000313" key="2">
    <source>
        <dbReference type="EMBL" id="KAF0686529.1"/>
    </source>
</evidence>
<dbReference type="Proteomes" id="UP000332933">
    <property type="component" value="Unassembled WGS sequence"/>
</dbReference>
<reference evidence="2" key="2">
    <citation type="submission" date="2019-06" db="EMBL/GenBank/DDBJ databases">
        <title>Genomics analysis of Aphanomyces spp. identifies a new class of oomycete effector associated with host adaptation.</title>
        <authorList>
            <person name="Gaulin E."/>
        </authorList>
    </citation>
    <scope>NUCLEOTIDE SEQUENCE</scope>
    <source>
        <strain evidence="2">CBS 578.67</strain>
    </source>
</reference>
<evidence type="ECO:0000313" key="4">
    <source>
        <dbReference type="Proteomes" id="UP000332933"/>
    </source>
</evidence>
<gene>
    <name evidence="3" type="primary">Aste57867_21716</name>
    <name evidence="2" type="ORF">As57867_021647</name>
    <name evidence="3" type="ORF">ASTE57867_21716</name>
</gene>
<feature type="compositionally biased region" description="Low complexity" evidence="1">
    <location>
        <begin position="84"/>
        <end position="124"/>
    </location>
</feature>
<sequence length="149" mass="16373">MNFGSDMSVHMLAVHAPASAKSLQRQTSGEYKAHRPRTATSDSNSSAGTKTSISSPVEMYEYKPAFTFHLGHMVRSLRDDVERPTSMQPSSTRSTSSVSSMGSRTNSQHSMDGGSQRSSGQRSKSSQDKAKKPVKKFADMMRVDMAFRM</sequence>
<protein>
    <submittedName>
        <fullName evidence="3">Aste57867_21716 protein</fullName>
    </submittedName>
</protein>
<dbReference type="EMBL" id="CAADRA010007019">
    <property type="protein sequence ID" value="VFT98385.1"/>
    <property type="molecule type" value="Genomic_DNA"/>
</dbReference>
<dbReference type="AlphaFoldDB" id="A0A485LIX2"/>
<feature type="region of interest" description="Disordered" evidence="1">
    <location>
        <begin position="77"/>
        <end position="138"/>
    </location>
</feature>
<organism evidence="3 4">
    <name type="scientific">Aphanomyces stellatus</name>
    <dbReference type="NCBI Taxonomy" id="120398"/>
    <lineage>
        <taxon>Eukaryota</taxon>
        <taxon>Sar</taxon>
        <taxon>Stramenopiles</taxon>
        <taxon>Oomycota</taxon>
        <taxon>Saprolegniomycetes</taxon>
        <taxon>Saprolegniales</taxon>
        <taxon>Verrucalvaceae</taxon>
        <taxon>Aphanomyces</taxon>
    </lineage>
</organism>
<keyword evidence="4" id="KW-1185">Reference proteome</keyword>
<evidence type="ECO:0000256" key="1">
    <source>
        <dbReference type="SAM" id="MobiDB-lite"/>
    </source>
</evidence>
<proteinExistence type="predicted"/>